<feature type="compositionally biased region" description="Low complexity" evidence="1">
    <location>
        <begin position="39"/>
        <end position="50"/>
    </location>
</feature>
<evidence type="ECO:0000256" key="1">
    <source>
        <dbReference type="SAM" id="MobiDB-lite"/>
    </source>
</evidence>
<proteinExistence type="predicted"/>
<organism evidence="3 4">
    <name type="scientific">Variovorax gossypii</name>
    <dbReference type="NCBI Taxonomy" id="1679495"/>
    <lineage>
        <taxon>Bacteria</taxon>
        <taxon>Pseudomonadati</taxon>
        <taxon>Pseudomonadota</taxon>
        <taxon>Betaproteobacteria</taxon>
        <taxon>Burkholderiales</taxon>
        <taxon>Comamonadaceae</taxon>
        <taxon>Variovorax</taxon>
    </lineage>
</organism>
<dbReference type="PROSITE" id="PS51257">
    <property type="entry name" value="PROKAR_LIPOPROTEIN"/>
    <property type="match status" value="1"/>
</dbReference>
<accession>A0A431TPJ2</accession>
<dbReference type="RefSeq" id="WP_093199646.1">
    <property type="nucleotide sequence ID" value="NZ_RXOE01000002.1"/>
</dbReference>
<feature type="signal peptide" evidence="2">
    <location>
        <begin position="1"/>
        <end position="22"/>
    </location>
</feature>
<evidence type="ECO:0000313" key="4">
    <source>
        <dbReference type="Proteomes" id="UP000267418"/>
    </source>
</evidence>
<dbReference type="AlphaFoldDB" id="A0A431TPJ2"/>
<dbReference type="EMBL" id="RXOE01000002">
    <property type="protein sequence ID" value="RTQ35627.1"/>
    <property type="molecule type" value="Genomic_DNA"/>
</dbReference>
<keyword evidence="2" id="KW-0732">Signal</keyword>
<keyword evidence="4" id="KW-1185">Reference proteome</keyword>
<evidence type="ECO:0000313" key="3">
    <source>
        <dbReference type="EMBL" id="RTQ35627.1"/>
    </source>
</evidence>
<feature type="region of interest" description="Disordered" evidence="1">
    <location>
        <begin position="32"/>
        <end position="54"/>
    </location>
</feature>
<sequence length="177" mass="19088">MRSTLLRTGRHLALAAAALSLAACSLLKPADKAGEGDKGTTATTPSGETATDSRDVPTVRLITAQTPAIRTYRKIGARHIYNKYANRIYKGKLPPLVYAVVVVETDIDATGKVTNVTFSRTPSHAPEVAPMIAEMIKAASPLPSPGKLGGHTYVDTWLWDRSDKFQIDSLTQGQRSR</sequence>
<name>A0A431TPJ2_9BURK</name>
<comment type="caution">
    <text evidence="3">The sequence shown here is derived from an EMBL/GenBank/DDBJ whole genome shotgun (WGS) entry which is preliminary data.</text>
</comment>
<dbReference type="Proteomes" id="UP000267418">
    <property type="component" value="Unassembled WGS sequence"/>
</dbReference>
<dbReference type="OrthoDB" id="8907581at2"/>
<evidence type="ECO:0008006" key="5">
    <source>
        <dbReference type="Google" id="ProtNLM"/>
    </source>
</evidence>
<feature type="chain" id="PRO_5019504507" description="Energy transducer TonB" evidence="2">
    <location>
        <begin position="23"/>
        <end position="177"/>
    </location>
</feature>
<reference evidence="3 4" key="1">
    <citation type="submission" date="2018-12" db="EMBL/GenBank/DDBJ databases">
        <title>The genome of Variovorax gossypii DSM 100435.</title>
        <authorList>
            <person name="Gao J."/>
            <person name="Sun J."/>
        </authorList>
    </citation>
    <scope>NUCLEOTIDE SEQUENCE [LARGE SCALE GENOMIC DNA]</scope>
    <source>
        <strain evidence="3 4">DSM 100435</strain>
    </source>
</reference>
<gene>
    <name evidence="3" type="ORF">EJP69_14880</name>
</gene>
<protein>
    <recommendedName>
        <fullName evidence="5">Energy transducer TonB</fullName>
    </recommendedName>
</protein>
<evidence type="ECO:0000256" key="2">
    <source>
        <dbReference type="SAM" id="SignalP"/>
    </source>
</evidence>